<keyword evidence="5 8" id="KW-0472">Membrane</keyword>
<dbReference type="NCBIfam" id="TIGR01145">
    <property type="entry name" value="ATP_synt_delta"/>
    <property type="match status" value="1"/>
</dbReference>
<comment type="function">
    <text evidence="8">This protein is part of the stalk that links CF(0) to CF(1). It either transmits conformational changes from CF(0) to CF(1) or is implicated in proton conduction.</text>
</comment>
<accession>A0ABS2P7P6</accession>
<keyword evidence="10" id="KW-1185">Reference proteome</keyword>
<dbReference type="PROSITE" id="PS00389">
    <property type="entry name" value="ATPASE_DELTA"/>
    <property type="match status" value="1"/>
</dbReference>
<protein>
    <recommendedName>
        <fullName evidence="8">ATP synthase subunit delta</fullName>
    </recommendedName>
    <alternativeName>
        <fullName evidence="8">ATP synthase F(1) sector subunit delta</fullName>
    </alternativeName>
    <alternativeName>
        <fullName evidence="8">F-type ATPase subunit delta</fullName>
        <shortName evidence="8">F-ATPase subunit delta</shortName>
    </alternativeName>
</protein>
<dbReference type="PRINTS" id="PR00125">
    <property type="entry name" value="ATPASEDELTA"/>
</dbReference>
<comment type="caution">
    <text evidence="9">The sequence shown here is derived from an EMBL/GenBank/DDBJ whole genome shotgun (WGS) entry which is preliminary data.</text>
</comment>
<dbReference type="InterPro" id="IPR000711">
    <property type="entry name" value="ATPase_OSCP/dsu"/>
</dbReference>
<keyword evidence="2 8" id="KW-0813">Transport</keyword>
<name>A0ABS2P7P6_9BACL</name>
<keyword evidence="4 8" id="KW-0406">Ion transport</keyword>
<keyword evidence="3 8" id="KW-0375">Hydrogen ion transport</keyword>
<dbReference type="Pfam" id="PF00213">
    <property type="entry name" value="OSCP"/>
    <property type="match status" value="1"/>
</dbReference>
<gene>
    <name evidence="8" type="primary">atpH</name>
    <name evidence="9" type="ORF">JOD17_000523</name>
</gene>
<keyword evidence="7 8" id="KW-0066">ATP synthesis</keyword>
<dbReference type="EMBL" id="JAFBEC010000001">
    <property type="protein sequence ID" value="MBM7631432.1"/>
    <property type="molecule type" value="Genomic_DNA"/>
</dbReference>
<evidence type="ECO:0000256" key="3">
    <source>
        <dbReference type="ARBA" id="ARBA00022781"/>
    </source>
</evidence>
<dbReference type="InterPro" id="IPR026015">
    <property type="entry name" value="ATP_synth_OSCP/delta_N_sf"/>
</dbReference>
<comment type="subcellular location">
    <subcellularLocation>
        <location evidence="8">Cell membrane</location>
        <topology evidence="8">Peripheral membrane protein</topology>
    </subcellularLocation>
    <subcellularLocation>
        <location evidence="1">Membrane</location>
    </subcellularLocation>
</comment>
<comment type="function">
    <text evidence="8">F(1)F(0) ATP synthase produces ATP from ADP in the presence of a proton or sodium gradient. F-type ATPases consist of two structural domains, F(1) containing the extramembraneous catalytic core and F(0) containing the membrane proton channel, linked together by a central stalk and a peripheral stalk. During catalysis, ATP synthesis in the catalytic domain of F(1) is coupled via a rotary mechanism of the central stalk subunits to proton translocation.</text>
</comment>
<evidence type="ECO:0000256" key="6">
    <source>
        <dbReference type="ARBA" id="ARBA00023196"/>
    </source>
</evidence>
<evidence type="ECO:0000313" key="9">
    <source>
        <dbReference type="EMBL" id="MBM7631432.1"/>
    </source>
</evidence>
<evidence type="ECO:0000313" key="10">
    <source>
        <dbReference type="Proteomes" id="UP000741863"/>
    </source>
</evidence>
<dbReference type="InterPro" id="IPR020781">
    <property type="entry name" value="ATPase_OSCP/d_CS"/>
</dbReference>
<proteinExistence type="inferred from homology"/>
<keyword evidence="6 8" id="KW-0139">CF(1)</keyword>
<dbReference type="Gene3D" id="1.10.520.20">
    <property type="entry name" value="N-terminal domain of the delta subunit of the F1F0-ATP synthase"/>
    <property type="match status" value="1"/>
</dbReference>
<keyword evidence="8" id="KW-1003">Cell membrane</keyword>
<evidence type="ECO:0000256" key="5">
    <source>
        <dbReference type="ARBA" id="ARBA00023136"/>
    </source>
</evidence>
<dbReference type="SUPFAM" id="SSF47928">
    <property type="entry name" value="N-terminal domain of the delta subunit of the F1F0-ATP synthase"/>
    <property type="match status" value="1"/>
</dbReference>
<comment type="similarity">
    <text evidence="8">Belongs to the ATPase delta chain family.</text>
</comment>
<sequence>MSDFQVAGRYGSALFQLAKEKEVLSRVSEELTTVKSVFESLPELQAILAHPRLSKSEKRALLQDGFSAMHDYVKNTLYVLNDRDRMAALPYVIDEFVALANEALGIEEATVYSVRALTDEELQAITSKFQAKIGDRELRVKNETDKDMLGGLIVRIGDTVYDGSVRNQLKKLERQIMSV</sequence>
<dbReference type="Proteomes" id="UP000741863">
    <property type="component" value="Unassembled WGS sequence"/>
</dbReference>
<evidence type="ECO:0000256" key="8">
    <source>
        <dbReference type="HAMAP-Rule" id="MF_01416"/>
    </source>
</evidence>
<dbReference type="RefSeq" id="WP_204695563.1">
    <property type="nucleotide sequence ID" value="NZ_JAFBEC010000001.1"/>
</dbReference>
<dbReference type="NCBIfam" id="NF004403">
    <property type="entry name" value="PRK05758.2-4"/>
    <property type="match status" value="1"/>
</dbReference>
<evidence type="ECO:0000256" key="7">
    <source>
        <dbReference type="ARBA" id="ARBA00023310"/>
    </source>
</evidence>
<evidence type="ECO:0000256" key="2">
    <source>
        <dbReference type="ARBA" id="ARBA00022448"/>
    </source>
</evidence>
<organism evidence="9 10">
    <name type="scientific">Geomicrobium sediminis</name>
    <dbReference type="NCBI Taxonomy" id="1347788"/>
    <lineage>
        <taxon>Bacteria</taxon>
        <taxon>Bacillati</taxon>
        <taxon>Bacillota</taxon>
        <taxon>Bacilli</taxon>
        <taxon>Bacillales</taxon>
        <taxon>Geomicrobium</taxon>
    </lineage>
</organism>
<reference evidence="9 10" key="1">
    <citation type="submission" date="2021-01" db="EMBL/GenBank/DDBJ databases">
        <title>Genomic Encyclopedia of Type Strains, Phase IV (KMG-IV): sequencing the most valuable type-strain genomes for metagenomic binning, comparative biology and taxonomic classification.</title>
        <authorList>
            <person name="Goeker M."/>
        </authorList>
    </citation>
    <scope>NUCLEOTIDE SEQUENCE [LARGE SCALE GENOMIC DNA]</scope>
    <source>
        <strain evidence="9 10">DSM 25540</strain>
    </source>
</reference>
<evidence type="ECO:0000256" key="4">
    <source>
        <dbReference type="ARBA" id="ARBA00023065"/>
    </source>
</evidence>
<dbReference type="HAMAP" id="MF_01416">
    <property type="entry name" value="ATP_synth_delta_bact"/>
    <property type="match status" value="1"/>
</dbReference>
<dbReference type="PANTHER" id="PTHR11910">
    <property type="entry name" value="ATP SYNTHASE DELTA CHAIN"/>
    <property type="match status" value="1"/>
</dbReference>
<evidence type="ECO:0000256" key="1">
    <source>
        <dbReference type="ARBA" id="ARBA00004370"/>
    </source>
</evidence>